<evidence type="ECO:0000256" key="11">
    <source>
        <dbReference type="ARBA" id="ARBA00051301"/>
    </source>
</evidence>
<evidence type="ECO:0000259" key="12">
    <source>
        <dbReference type="Pfam" id="PF07687"/>
    </source>
</evidence>
<evidence type="ECO:0000256" key="8">
    <source>
        <dbReference type="ARBA" id="ARBA00022801"/>
    </source>
</evidence>
<dbReference type="Pfam" id="PF01546">
    <property type="entry name" value="Peptidase_M20"/>
    <property type="match status" value="1"/>
</dbReference>
<keyword evidence="10" id="KW-0170">Cobalt</keyword>
<feature type="domain" description="Peptidase M20 dimerisation" evidence="12">
    <location>
        <begin position="187"/>
        <end position="293"/>
    </location>
</feature>
<dbReference type="InterPro" id="IPR050072">
    <property type="entry name" value="Peptidase_M20A"/>
</dbReference>
<reference evidence="14" key="1">
    <citation type="journal article" date="2019" name="Int. J. Syst. Evol. Microbiol.">
        <title>The Global Catalogue of Microorganisms (GCM) 10K type strain sequencing project: providing services to taxonomists for standard genome sequencing and annotation.</title>
        <authorList>
            <consortium name="The Broad Institute Genomics Platform"/>
            <consortium name="The Broad Institute Genome Sequencing Center for Infectious Disease"/>
            <person name="Wu L."/>
            <person name="Ma J."/>
        </authorList>
    </citation>
    <scope>NUCLEOTIDE SEQUENCE [LARGE SCALE GENOMIC DNA]</scope>
    <source>
        <strain evidence="14">CGMCC 1.12295</strain>
    </source>
</reference>
<dbReference type="InterPro" id="IPR036264">
    <property type="entry name" value="Bact_exopeptidase_dim_dom"/>
</dbReference>
<evidence type="ECO:0000256" key="10">
    <source>
        <dbReference type="ARBA" id="ARBA00023285"/>
    </source>
</evidence>
<dbReference type="Proteomes" id="UP001597301">
    <property type="component" value="Unassembled WGS sequence"/>
</dbReference>
<dbReference type="Pfam" id="PF07687">
    <property type="entry name" value="M20_dimer"/>
    <property type="match status" value="1"/>
</dbReference>
<dbReference type="SUPFAM" id="SSF53187">
    <property type="entry name" value="Zn-dependent exopeptidases"/>
    <property type="match status" value="1"/>
</dbReference>
<evidence type="ECO:0000256" key="7">
    <source>
        <dbReference type="ARBA" id="ARBA00022723"/>
    </source>
</evidence>
<dbReference type="Gene3D" id="3.30.70.360">
    <property type="match status" value="1"/>
</dbReference>
<dbReference type="PANTHER" id="PTHR43808">
    <property type="entry name" value="ACETYLORNITHINE DEACETYLASE"/>
    <property type="match status" value="1"/>
</dbReference>
<dbReference type="InterPro" id="IPR010182">
    <property type="entry name" value="ArgE/DapE"/>
</dbReference>
<dbReference type="EMBL" id="JBHUEO010000068">
    <property type="protein sequence ID" value="MFD1708321.1"/>
    <property type="molecule type" value="Genomic_DNA"/>
</dbReference>
<evidence type="ECO:0000313" key="14">
    <source>
        <dbReference type="Proteomes" id="UP001597301"/>
    </source>
</evidence>
<dbReference type="PIRSF" id="PIRSF036696">
    <property type="entry name" value="ACY-1"/>
    <property type="match status" value="1"/>
</dbReference>
<keyword evidence="9" id="KW-0862">Zinc</keyword>
<evidence type="ECO:0000256" key="5">
    <source>
        <dbReference type="ARBA" id="ARBA00011921"/>
    </source>
</evidence>
<evidence type="ECO:0000256" key="2">
    <source>
        <dbReference type="ARBA" id="ARBA00001947"/>
    </source>
</evidence>
<dbReference type="NCBIfam" id="TIGR01910">
    <property type="entry name" value="DapE-ArgE"/>
    <property type="match status" value="1"/>
</dbReference>
<dbReference type="CDD" id="cd08659">
    <property type="entry name" value="M20_ArgE_DapE-like"/>
    <property type="match status" value="1"/>
</dbReference>
<accession>A0ABW4KM40</accession>
<dbReference type="EC" id="3.5.1.18" evidence="5"/>
<evidence type="ECO:0000256" key="6">
    <source>
        <dbReference type="ARBA" id="ARBA00016853"/>
    </source>
</evidence>
<gene>
    <name evidence="13" type="ORF">ACFSCZ_16515</name>
</gene>
<comment type="similarity">
    <text evidence="4">Belongs to the peptidase M20A family.</text>
</comment>
<comment type="caution">
    <text evidence="13">The sequence shown here is derived from an EMBL/GenBank/DDBJ whole genome shotgun (WGS) entry which is preliminary data.</text>
</comment>
<comment type="cofactor">
    <cofactor evidence="2">
        <name>Zn(2+)</name>
        <dbReference type="ChEBI" id="CHEBI:29105"/>
    </cofactor>
</comment>
<dbReference type="PROSITE" id="PS00758">
    <property type="entry name" value="ARGE_DAPE_CPG2_1"/>
    <property type="match status" value="1"/>
</dbReference>
<protein>
    <recommendedName>
        <fullName evidence="6">Probable succinyl-diaminopimelate desuccinylase</fullName>
        <ecNumber evidence="5">3.5.1.18</ecNumber>
    </recommendedName>
</protein>
<keyword evidence="8" id="KW-0378">Hydrolase</keyword>
<dbReference type="SUPFAM" id="SSF55031">
    <property type="entry name" value="Bacterial exopeptidase dimerisation domain"/>
    <property type="match status" value="1"/>
</dbReference>
<dbReference type="InterPro" id="IPR002933">
    <property type="entry name" value="Peptidase_M20"/>
</dbReference>
<comment type="catalytic activity">
    <reaction evidence="11">
        <text>N-succinyl-(2S,6S)-2,6-diaminopimelate + H2O = (2S,6S)-2,6-diaminopimelate + succinate</text>
        <dbReference type="Rhea" id="RHEA:22608"/>
        <dbReference type="ChEBI" id="CHEBI:15377"/>
        <dbReference type="ChEBI" id="CHEBI:30031"/>
        <dbReference type="ChEBI" id="CHEBI:57609"/>
        <dbReference type="ChEBI" id="CHEBI:58087"/>
        <dbReference type="EC" id="3.5.1.18"/>
    </reaction>
</comment>
<proteinExistence type="inferred from homology"/>
<dbReference type="InterPro" id="IPR011650">
    <property type="entry name" value="Peptidase_M20_dimer"/>
</dbReference>
<comment type="cofactor">
    <cofactor evidence="1">
        <name>Co(2+)</name>
        <dbReference type="ChEBI" id="CHEBI:48828"/>
    </cofactor>
</comment>
<organism evidence="13 14">
    <name type="scientific">Siminovitchia sediminis</name>
    <dbReference type="NCBI Taxonomy" id="1274353"/>
    <lineage>
        <taxon>Bacteria</taxon>
        <taxon>Bacillati</taxon>
        <taxon>Bacillota</taxon>
        <taxon>Bacilli</taxon>
        <taxon>Bacillales</taxon>
        <taxon>Bacillaceae</taxon>
        <taxon>Siminovitchia</taxon>
    </lineage>
</organism>
<keyword evidence="7" id="KW-0479">Metal-binding</keyword>
<evidence type="ECO:0000313" key="13">
    <source>
        <dbReference type="EMBL" id="MFD1708321.1"/>
    </source>
</evidence>
<dbReference type="Gene3D" id="3.40.630.10">
    <property type="entry name" value="Zn peptidases"/>
    <property type="match status" value="2"/>
</dbReference>
<name>A0ABW4KM40_9BACI</name>
<comment type="pathway">
    <text evidence="3">Amino-acid biosynthesis; L-lysine biosynthesis via DAP pathway; LL-2,6-diaminopimelate from (S)-tetrahydrodipicolinate (succinylase route): step 3/3.</text>
</comment>
<keyword evidence="14" id="KW-1185">Reference proteome</keyword>
<sequence length="399" mass="43325">MQKQKVQIDWDQFVNTEEIVTFIQSLIQTPSENPTGDTREIAEVVQRKCLEIGLETRIVSKDGIRANVVATLEGNKPGPTLLFNGHIDTVPAGDLSDWDYDPFGGVIEEGRLYGRGAADMLGGTGTMIMAAQLIKKAGIDIAGKVIFTAVADEETGGALGTGYLLEQGLTADAAICTEPSELDIHLAHKGAYWFRITTKGVTSHGSVPEQGVNAVEKMAKIIANMNRLQLSHTPHKLLTGPTIAPGTLIEGGTKTNVVPSHCSATFDIRTVPGMKHEQVRREIQEFLDNLSIEDPDIQAEFEDLFWMNAAEIDESEKIVQVTKSAVERITGRQPQISANPGTADARLIAAYGIPIIPFFGPGTIDQAHKRNEYVEVNQLIDATKIYADIIFNYLGSNSG</sequence>
<evidence type="ECO:0000256" key="3">
    <source>
        <dbReference type="ARBA" id="ARBA00005130"/>
    </source>
</evidence>
<dbReference type="InterPro" id="IPR001261">
    <property type="entry name" value="ArgE/DapE_CS"/>
</dbReference>
<evidence type="ECO:0000256" key="4">
    <source>
        <dbReference type="ARBA" id="ARBA00006247"/>
    </source>
</evidence>
<evidence type="ECO:0000256" key="1">
    <source>
        <dbReference type="ARBA" id="ARBA00001941"/>
    </source>
</evidence>
<evidence type="ECO:0000256" key="9">
    <source>
        <dbReference type="ARBA" id="ARBA00022833"/>
    </source>
</evidence>
<dbReference type="RefSeq" id="WP_380775478.1">
    <property type="nucleotide sequence ID" value="NZ_JBHUEO010000068.1"/>
</dbReference>